<evidence type="ECO:0000313" key="3">
    <source>
        <dbReference type="Proteomes" id="UP000567179"/>
    </source>
</evidence>
<feature type="region of interest" description="Disordered" evidence="1">
    <location>
        <begin position="8"/>
        <end position="45"/>
    </location>
</feature>
<feature type="compositionally biased region" description="Basic and acidic residues" evidence="1">
    <location>
        <begin position="706"/>
        <end position="737"/>
    </location>
</feature>
<feature type="region of interest" description="Disordered" evidence="1">
    <location>
        <begin position="577"/>
        <end position="751"/>
    </location>
</feature>
<dbReference type="Proteomes" id="UP000567179">
    <property type="component" value="Unassembled WGS sequence"/>
</dbReference>
<feature type="compositionally biased region" description="Basic and acidic residues" evidence="1">
    <location>
        <begin position="489"/>
        <end position="506"/>
    </location>
</feature>
<keyword evidence="3" id="KW-1185">Reference proteome</keyword>
<feature type="compositionally biased region" description="Polar residues" evidence="1">
    <location>
        <begin position="692"/>
        <end position="703"/>
    </location>
</feature>
<feature type="compositionally biased region" description="Low complexity" evidence="1">
    <location>
        <begin position="240"/>
        <end position="252"/>
    </location>
</feature>
<feature type="compositionally biased region" description="Basic and acidic residues" evidence="1">
    <location>
        <begin position="868"/>
        <end position="886"/>
    </location>
</feature>
<feature type="region of interest" description="Disordered" evidence="1">
    <location>
        <begin position="452"/>
        <end position="472"/>
    </location>
</feature>
<organism evidence="2 3">
    <name type="scientific">Psilocybe cf. subviscida</name>
    <dbReference type="NCBI Taxonomy" id="2480587"/>
    <lineage>
        <taxon>Eukaryota</taxon>
        <taxon>Fungi</taxon>
        <taxon>Dikarya</taxon>
        <taxon>Basidiomycota</taxon>
        <taxon>Agaricomycotina</taxon>
        <taxon>Agaricomycetes</taxon>
        <taxon>Agaricomycetidae</taxon>
        <taxon>Agaricales</taxon>
        <taxon>Agaricineae</taxon>
        <taxon>Strophariaceae</taxon>
        <taxon>Psilocybe</taxon>
    </lineage>
</organism>
<reference evidence="2 3" key="1">
    <citation type="journal article" date="2020" name="ISME J.">
        <title>Uncovering the hidden diversity of litter-decomposition mechanisms in mushroom-forming fungi.</title>
        <authorList>
            <person name="Floudas D."/>
            <person name="Bentzer J."/>
            <person name="Ahren D."/>
            <person name="Johansson T."/>
            <person name="Persson P."/>
            <person name="Tunlid A."/>
        </authorList>
    </citation>
    <scope>NUCLEOTIDE SEQUENCE [LARGE SCALE GENOMIC DNA]</scope>
    <source>
        <strain evidence="2 3">CBS 101986</strain>
    </source>
</reference>
<feature type="region of interest" description="Disordered" evidence="1">
    <location>
        <begin position="179"/>
        <end position="303"/>
    </location>
</feature>
<feature type="region of interest" description="Disordered" evidence="1">
    <location>
        <begin position="110"/>
        <end position="147"/>
    </location>
</feature>
<dbReference type="OrthoDB" id="3168838at2759"/>
<feature type="region of interest" description="Disordered" evidence="1">
    <location>
        <begin position="484"/>
        <end position="514"/>
    </location>
</feature>
<accession>A0A8H5EXR0</accession>
<feature type="region of interest" description="Disordered" evidence="1">
    <location>
        <begin position="791"/>
        <end position="886"/>
    </location>
</feature>
<sequence length="886" mass="96638">MGFLKRLMSLGGKKNKKDSRPHIVHNVPVPELPWSQSQDAPIMSNEEEHEAAVGRLLRSSSARFAESTELNYANLPPLPHPINNVIQTPASSSLSIASTTLARQGTYNVTVHKRRRHVSTEPVPPLPNSNDHNDASKPVNKKRKSLLTADDSRVMRLRSDPSVASLLSLYDDHGKLAADAFSNDTPREKEKRTSKSAPTTMNMRPQPKIEPLRTGDEDRERAQVKRSGSTLRQLLGASTSSDPNDNNPDNSGSGEGDISWAERFLAETESASSHSHSSIGPETPITTHSTHFYTEPLKGGGDSFSTDLSTATIDDPAISSMEVEVSASDMLDPDMDNSMHLDAATSATAKNAMTNTPRRASQVFDFLTRGKQSTAVESVAEDTSMGMDIAMERTLPELPSCFSSPSSDDHGAAAASKFKFTDPPTFTFTPTMTIPEDEDDTQKGLRVALPALPDNTPRPVRHHAHQRSNSAKAVGYTTNDFARSTTAHQRSESQDLRSAFSDDSHGDINVNDDTNALTSTTVPFTPLVNRAAHPNTRTHVESTIHEDQVHDHCNDDAAEKKNDIKVMLNGPTKVIVTAPTPGFNPSGPGRLPRGPRALPSKSSAAMERRRSALVERSNSPSSASNSASASAWSPNKIRTRERSGSQSSTGTRTSDASGTGTGAGNMSISDPFTLGHPRRRANTAHAAAQRVRSPSTSSINSFTRALRGEREERGYTIREKEKEKERLRAREHEKENHGQTSQKRSRSPLALAKSTLGLSVKTELPATPMRSQSTGSRALLKAVVQQTIAFRPPLPPASSPGRSRHTSQYDSQYDSRYDRDQDVDALDDKHLHGTPRARTPSPASSSEMSPVGRQMMLDVRQQRLNARLAERERAATRRGGSERRVY</sequence>
<protein>
    <submittedName>
        <fullName evidence="2">Uncharacterized protein</fullName>
    </submittedName>
</protein>
<feature type="compositionally biased region" description="Low complexity" evidence="1">
    <location>
        <begin position="644"/>
        <end position="658"/>
    </location>
</feature>
<proteinExistence type="predicted"/>
<evidence type="ECO:0000313" key="2">
    <source>
        <dbReference type="EMBL" id="KAF5316167.1"/>
    </source>
</evidence>
<feature type="compositionally biased region" description="Polar residues" evidence="1">
    <location>
        <begin position="226"/>
        <end position="239"/>
    </location>
</feature>
<feature type="compositionally biased region" description="Basic residues" evidence="1">
    <location>
        <begin position="13"/>
        <end position="23"/>
    </location>
</feature>
<gene>
    <name evidence="2" type="ORF">D9619_006474</name>
</gene>
<feature type="compositionally biased region" description="Basic and acidic residues" evidence="1">
    <location>
        <begin position="210"/>
        <end position="223"/>
    </location>
</feature>
<feature type="compositionally biased region" description="Low complexity" evidence="1">
    <location>
        <begin position="617"/>
        <end position="635"/>
    </location>
</feature>
<feature type="compositionally biased region" description="Low complexity" evidence="1">
    <location>
        <begin position="834"/>
        <end position="846"/>
    </location>
</feature>
<comment type="caution">
    <text evidence="2">The sequence shown here is derived from an EMBL/GenBank/DDBJ whole genome shotgun (WGS) entry which is preliminary data.</text>
</comment>
<name>A0A8H5EXR0_9AGAR</name>
<feature type="compositionally biased region" description="Low complexity" evidence="1">
    <location>
        <begin position="585"/>
        <end position="600"/>
    </location>
</feature>
<dbReference type="EMBL" id="JAACJJ010000042">
    <property type="protein sequence ID" value="KAF5316167.1"/>
    <property type="molecule type" value="Genomic_DNA"/>
</dbReference>
<dbReference type="AlphaFoldDB" id="A0A8H5EXR0"/>
<evidence type="ECO:0000256" key="1">
    <source>
        <dbReference type="SAM" id="MobiDB-lite"/>
    </source>
</evidence>
<feature type="compositionally biased region" description="Basic and acidic residues" evidence="1">
    <location>
        <begin position="813"/>
        <end position="831"/>
    </location>
</feature>